<proteinExistence type="predicted"/>
<evidence type="ECO:0000313" key="1">
    <source>
        <dbReference type="EMBL" id="KAK6172514.1"/>
    </source>
</evidence>
<dbReference type="AlphaFoldDB" id="A0AAN8PBN3"/>
<evidence type="ECO:0000313" key="2">
    <source>
        <dbReference type="Proteomes" id="UP001347796"/>
    </source>
</evidence>
<organism evidence="1 2">
    <name type="scientific">Patella caerulea</name>
    <name type="common">Rayed Mediterranean limpet</name>
    <dbReference type="NCBI Taxonomy" id="87958"/>
    <lineage>
        <taxon>Eukaryota</taxon>
        <taxon>Metazoa</taxon>
        <taxon>Spiralia</taxon>
        <taxon>Lophotrochozoa</taxon>
        <taxon>Mollusca</taxon>
        <taxon>Gastropoda</taxon>
        <taxon>Patellogastropoda</taxon>
        <taxon>Patelloidea</taxon>
        <taxon>Patellidae</taxon>
        <taxon>Patella</taxon>
    </lineage>
</organism>
<reference evidence="1 2" key="1">
    <citation type="submission" date="2024-01" db="EMBL/GenBank/DDBJ databases">
        <title>The genome of the rayed Mediterranean limpet Patella caerulea (Linnaeus, 1758).</title>
        <authorList>
            <person name="Anh-Thu Weber A."/>
            <person name="Halstead-Nussloch G."/>
        </authorList>
    </citation>
    <scope>NUCLEOTIDE SEQUENCE [LARGE SCALE GENOMIC DNA]</scope>
    <source>
        <strain evidence="1">AATW-2023a</strain>
        <tissue evidence="1">Whole specimen</tissue>
    </source>
</reference>
<keyword evidence="2" id="KW-1185">Reference proteome</keyword>
<dbReference type="EMBL" id="JAZGQO010000011">
    <property type="protein sequence ID" value="KAK6172514.1"/>
    <property type="molecule type" value="Genomic_DNA"/>
</dbReference>
<gene>
    <name evidence="1" type="ORF">SNE40_016150</name>
</gene>
<dbReference type="Proteomes" id="UP001347796">
    <property type="component" value="Unassembled WGS sequence"/>
</dbReference>
<name>A0AAN8PBN3_PATCE</name>
<comment type="caution">
    <text evidence="1">The sequence shown here is derived from an EMBL/GenBank/DDBJ whole genome shotgun (WGS) entry which is preliminary data.</text>
</comment>
<sequence length="270" mass="30661">MSGSVFQLSARYRANRKYKKNKLKCRKPKTSLASWNPIITSWSWSWSQKTSLTSWNATTSFTPWNPKPSLKTEVIKPKDYNPTQAVDAPVIRPWKSPSINSSAQTRVDNSVSDSNRGDIQGASIYCNSTHSNWYSLTHLTSFHNCSSKDISINKSTENSGSYKQGGEIVEECVEKLQTTLLRLESIGRSIKQMKKIFVQNHSDHQLPYGNGLKCELRNKVDLMARIRSKNKKKIKKILTSSNRVALATKSGYSDDQEIVEITKRLQELKI</sequence>
<protein>
    <submittedName>
        <fullName evidence="1">Uncharacterized protein</fullName>
    </submittedName>
</protein>
<accession>A0AAN8PBN3</accession>